<proteinExistence type="predicted"/>
<accession>A0A6J4TY39</accession>
<dbReference type="AlphaFoldDB" id="A0A6J4TY39"/>
<evidence type="ECO:0000313" key="1">
    <source>
        <dbReference type="EMBL" id="CAA9534837.1"/>
    </source>
</evidence>
<reference evidence="1" key="1">
    <citation type="submission" date="2020-02" db="EMBL/GenBank/DDBJ databases">
        <authorList>
            <person name="Meier V. D."/>
        </authorList>
    </citation>
    <scope>NUCLEOTIDE SEQUENCE</scope>
    <source>
        <strain evidence="1">AVDCRST_MAG96</strain>
    </source>
</reference>
<name>A0A6J4TY39_9BACT</name>
<gene>
    <name evidence="1" type="ORF">AVDCRST_MAG96-3822</name>
</gene>
<organism evidence="1">
    <name type="scientific">uncultured Segetibacter sp</name>
    <dbReference type="NCBI Taxonomy" id="481133"/>
    <lineage>
        <taxon>Bacteria</taxon>
        <taxon>Pseudomonadati</taxon>
        <taxon>Bacteroidota</taxon>
        <taxon>Chitinophagia</taxon>
        <taxon>Chitinophagales</taxon>
        <taxon>Chitinophagaceae</taxon>
        <taxon>Segetibacter</taxon>
        <taxon>environmental samples</taxon>
    </lineage>
</organism>
<dbReference type="EMBL" id="CADCVN010001495">
    <property type="protein sequence ID" value="CAA9534837.1"/>
    <property type="molecule type" value="Genomic_DNA"/>
</dbReference>
<sequence>MEVGMPFKIPAAFAVLSNAIFNNVVSIFEGQKPLAEHCLITN</sequence>
<protein>
    <submittedName>
        <fullName evidence="1">Uncharacterized protein</fullName>
    </submittedName>
</protein>